<proteinExistence type="predicted"/>
<dbReference type="RefSeq" id="WP_203148748.1">
    <property type="nucleotide sequence ID" value="NZ_JAEVHL010000050.1"/>
</dbReference>
<keyword evidence="1" id="KW-1133">Transmembrane helix</keyword>
<organism evidence="2 3">
    <name type="scientific">Micromonospora tarensis</name>
    <dbReference type="NCBI Taxonomy" id="2806100"/>
    <lineage>
        <taxon>Bacteria</taxon>
        <taxon>Bacillati</taxon>
        <taxon>Actinomycetota</taxon>
        <taxon>Actinomycetes</taxon>
        <taxon>Micromonosporales</taxon>
        <taxon>Micromonosporaceae</taxon>
        <taxon>Micromonospora</taxon>
    </lineage>
</organism>
<keyword evidence="3" id="KW-1185">Reference proteome</keyword>
<reference evidence="2 3" key="1">
    <citation type="submission" date="2021-01" db="EMBL/GenBank/DDBJ databases">
        <title>Draft genome sequence of Micromonospora sp. strain STR1s_6.</title>
        <authorList>
            <person name="Karlyshev A."/>
            <person name="Jawad R."/>
        </authorList>
    </citation>
    <scope>NUCLEOTIDE SEQUENCE [LARGE SCALE GENOMIC DNA]</scope>
    <source>
        <strain evidence="2 3">STR1S-6</strain>
    </source>
</reference>
<protein>
    <submittedName>
        <fullName evidence="2">Uncharacterized protein</fullName>
    </submittedName>
</protein>
<dbReference type="EMBL" id="JAEVHL010000050">
    <property type="protein sequence ID" value="MBM0276300.1"/>
    <property type="molecule type" value="Genomic_DNA"/>
</dbReference>
<gene>
    <name evidence="2" type="ORF">JM949_13055</name>
</gene>
<comment type="caution">
    <text evidence="2">The sequence shown here is derived from an EMBL/GenBank/DDBJ whole genome shotgun (WGS) entry which is preliminary data.</text>
</comment>
<evidence type="ECO:0000256" key="1">
    <source>
        <dbReference type="SAM" id="Phobius"/>
    </source>
</evidence>
<keyword evidence="1" id="KW-0812">Transmembrane</keyword>
<evidence type="ECO:0000313" key="2">
    <source>
        <dbReference type="EMBL" id="MBM0276300.1"/>
    </source>
</evidence>
<name>A0ABS1YFU9_9ACTN</name>
<keyword evidence="1" id="KW-0472">Membrane</keyword>
<dbReference type="Proteomes" id="UP000622245">
    <property type="component" value="Unassembled WGS sequence"/>
</dbReference>
<sequence length="289" mass="31542">MALETPTPVPWWKKPITWVITVCLTMVGAVITTYGTDMAKAFLGERAAPEAVAERAAQPSPLIVVDQSRVVDVARSFVLPQSPSDSALQDWDRSRSDMPTQRWLNDQGAVDVGTSYWQITFQGTRTEVVEIVNIRPVLEDGRCAPAVAGVLVENTPSGATDKIPLTVAIDRPNPRLLINDGSGDAGKPFFDLKKISLPRKEKNVVVVSATTSGPYCRWRLAVEYLADGHRGEVMVSAPGNRPYAVTGTVSSDKYSDVFIANLWQCGEPRKRLSGPEYLKLQNGDRSVCG</sequence>
<accession>A0ABS1YFU9</accession>
<evidence type="ECO:0000313" key="3">
    <source>
        <dbReference type="Proteomes" id="UP000622245"/>
    </source>
</evidence>
<feature type="transmembrane region" description="Helical" evidence="1">
    <location>
        <begin position="16"/>
        <end position="36"/>
    </location>
</feature>